<feature type="domain" description="DUF218" evidence="2">
    <location>
        <begin position="40"/>
        <end position="177"/>
    </location>
</feature>
<comment type="caution">
    <text evidence="3">The sequence shown here is derived from an EMBL/GenBank/DDBJ whole genome shotgun (WGS) entry which is preliminary data.</text>
</comment>
<dbReference type="EMBL" id="RZTZ01000002">
    <property type="protein sequence ID" value="RVT65521.1"/>
    <property type="molecule type" value="Genomic_DNA"/>
</dbReference>
<evidence type="ECO:0000259" key="2">
    <source>
        <dbReference type="Pfam" id="PF02698"/>
    </source>
</evidence>
<feature type="transmembrane region" description="Helical" evidence="1">
    <location>
        <begin position="6"/>
        <end position="24"/>
    </location>
</feature>
<dbReference type="PROSITE" id="PS51257">
    <property type="entry name" value="PROKAR_LIPOPROTEIN"/>
    <property type="match status" value="1"/>
</dbReference>
<dbReference type="Pfam" id="PF02698">
    <property type="entry name" value="DUF218"/>
    <property type="match status" value="1"/>
</dbReference>
<sequence>MKKVKLAILTFTVVMIACTSFYYIKMKRTSSTTPPDGIPYIIILGAKVEGETLSKVLKNRADAALSYWNNNKQSKIIVSGGKGEGESISEAAALKNYLLEKKVPEEMILMEDTSTSTIENLQNSKDLYDIKEAIIATSDFHLYRAITIAEKIGIRAYPLAAKTPNSVKVSLTLREFLAIGKMKVLGY</sequence>
<name>A0A437KEI3_9BACI</name>
<evidence type="ECO:0000256" key="1">
    <source>
        <dbReference type="SAM" id="Phobius"/>
    </source>
</evidence>
<organism evidence="3 4">
    <name type="scientific">Niallia taxi</name>
    <dbReference type="NCBI Taxonomy" id="2499688"/>
    <lineage>
        <taxon>Bacteria</taxon>
        <taxon>Bacillati</taxon>
        <taxon>Bacillota</taxon>
        <taxon>Bacilli</taxon>
        <taxon>Bacillales</taxon>
        <taxon>Bacillaceae</taxon>
        <taxon>Niallia</taxon>
    </lineage>
</organism>
<keyword evidence="1" id="KW-0812">Transmembrane</keyword>
<dbReference type="InterPro" id="IPR003848">
    <property type="entry name" value="DUF218"/>
</dbReference>
<keyword evidence="1" id="KW-1133">Transmembrane helix</keyword>
<dbReference type="AlphaFoldDB" id="A0A437KEI3"/>
<dbReference type="GO" id="GO:0043164">
    <property type="term" value="P:Gram-negative-bacterium-type cell wall biogenesis"/>
    <property type="evidence" value="ECO:0007669"/>
    <property type="project" value="TreeGrafter"/>
</dbReference>
<reference evidence="3 4" key="1">
    <citation type="submission" date="2019-01" db="EMBL/GenBank/DDBJ databases">
        <title>Bacillus sp. M5HDSG1-1, whole genome shotgun sequence.</title>
        <authorList>
            <person name="Tuo L."/>
        </authorList>
    </citation>
    <scope>NUCLEOTIDE SEQUENCE [LARGE SCALE GENOMIC DNA]</scope>
    <source>
        <strain evidence="3 4">M5HDSG1-1</strain>
    </source>
</reference>
<dbReference type="GO" id="GO:0000270">
    <property type="term" value="P:peptidoglycan metabolic process"/>
    <property type="evidence" value="ECO:0007669"/>
    <property type="project" value="TreeGrafter"/>
</dbReference>
<dbReference type="Proteomes" id="UP000288024">
    <property type="component" value="Unassembled WGS sequence"/>
</dbReference>
<dbReference type="GeneID" id="87618352"/>
<protein>
    <submittedName>
        <fullName evidence="3">YdcF family protein</fullName>
    </submittedName>
</protein>
<dbReference type="PANTHER" id="PTHR30336">
    <property type="entry name" value="INNER MEMBRANE PROTEIN, PROBABLE PERMEASE"/>
    <property type="match status" value="1"/>
</dbReference>
<dbReference type="GO" id="GO:0005886">
    <property type="term" value="C:plasma membrane"/>
    <property type="evidence" value="ECO:0007669"/>
    <property type="project" value="TreeGrafter"/>
</dbReference>
<evidence type="ECO:0000313" key="3">
    <source>
        <dbReference type="EMBL" id="RVT65521.1"/>
    </source>
</evidence>
<dbReference type="RefSeq" id="WP_127737738.1">
    <property type="nucleotide sequence ID" value="NZ_CAJCKN010000066.1"/>
</dbReference>
<dbReference type="PANTHER" id="PTHR30336:SF4">
    <property type="entry name" value="ENVELOPE BIOGENESIS FACTOR ELYC"/>
    <property type="match status" value="1"/>
</dbReference>
<dbReference type="InterPro" id="IPR051599">
    <property type="entry name" value="Cell_Envelope_Assoc"/>
</dbReference>
<proteinExistence type="predicted"/>
<gene>
    <name evidence="3" type="ORF">EM808_08470</name>
</gene>
<dbReference type="InterPro" id="IPR014729">
    <property type="entry name" value="Rossmann-like_a/b/a_fold"/>
</dbReference>
<keyword evidence="4" id="KW-1185">Reference proteome</keyword>
<evidence type="ECO:0000313" key="4">
    <source>
        <dbReference type="Proteomes" id="UP000288024"/>
    </source>
</evidence>
<accession>A0A437KEI3</accession>
<dbReference type="Gene3D" id="3.40.50.620">
    <property type="entry name" value="HUPs"/>
    <property type="match status" value="1"/>
</dbReference>
<dbReference type="CDD" id="cd06259">
    <property type="entry name" value="YdcF-like"/>
    <property type="match status" value="1"/>
</dbReference>
<keyword evidence="1" id="KW-0472">Membrane</keyword>